<evidence type="ECO:0000256" key="2">
    <source>
        <dbReference type="ARBA" id="ARBA00022801"/>
    </source>
</evidence>
<gene>
    <name evidence="5" type="ORF">DPM19_11440</name>
</gene>
<keyword evidence="6" id="KW-1185">Reference proteome</keyword>
<dbReference type="EMBL" id="QLYX01000004">
    <property type="protein sequence ID" value="RAY15313.1"/>
    <property type="molecule type" value="Genomic_DNA"/>
</dbReference>
<dbReference type="InterPro" id="IPR029058">
    <property type="entry name" value="AB_hydrolase_fold"/>
</dbReference>
<protein>
    <submittedName>
        <fullName evidence="5">Alpha/beta hydrolase</fullName>
    </submittedName>
</protein>
<dbReference type="Proteomes" id="UP000251891">
    <property type="component" value="Unassembled WGS sequence"/>
</dbReference>
<evidence type="ECO:0000313" key="5">
    <source>
        <dbReference type="EMBL" id="RAY15313.1"/>
    </source>
</evidence>
<dbReference type="PANTHER" id="PTHR48081">
    <property type="entry name" value="AB HYDROLASE SUPERFAMILY PROTEIN C4A8.06C"/>
    <property type="match status" value="1"/>
</dbReference>
<feature type="domain" description="Alpha/beta hydrolase fold-3" evidence="4">
    <location>
        <begin position="94"/>
        <end position="290"/>
    </location>
</feature>
<dbReference type="InterPro" id="IPR013094">
    <property type="entry name" value="AB_hydrolase_3"/>
</dbReference>
<dbReference type="AlphaFoldDB" id="A0A365HAL8"/>
<dbReference type="SUPFAM" id="SSF53474">
    <property type="entry name" value="alpha/beta-Hydrolases"/>
    <property type="match status" value="1"/>
</dbReference>
<evidence type="ECO:0000259" key="4">
    <source>
        <dbReference type="Pfam" id="PF07859"/>
    </source>
</evidence>
<evidence type="ECO:0000256" key="1">
    <source>
        <dbReference type="ARBA" id="ARBA00010515"/>
    </source>
</evidence>
<dbReference type="RefSeq" id="WP_111865977.1">
    <property type="nucleotide sequence ID" value="NZ_QLYX01000004.1"/>
</dbReference>
<evidence type="ECO:0000313" key="6">
    <source>
        <dbReference type="Proteomes" id="UP000251891"/>
    </source>
</evidence>
<reference evidence="5 6" key="1">
    <citation type="submission" date="2018-06" db="EMBL/GenBank/DDBJ databases">
        <title>Actinomadura craniellae sp. nov. isolated from marine sponge Craniella sp.</title>
        <authorList>
            <person name="Li L."/>
            <person name="Xu Q.H."/>
            <person name="Lin H.W."/>
            <person name="Lu Y.H."/>
        </authorList>
    </citation>
    <scope>NUCLEOTIDE SEQUENCE [LARGE SCALE GENOMIC DNA]</scope>
    <source>
        <strain evidence="5 6">LHW63021</strain>
    </source>
</reference>
<comment type="caution">
    <text evidence="5">The sequence shown here is derived from an EMBL/GenBank/DDBJ whole genome shotgun (WGS) entry which is preliminary data.</text>
</comment>
<comment type="similarity">
    <text evidence="1">Belongs to the 'GDXG' lipolytic enzyme family.</text>
</comment>
<dbReference type="InterPro" id="IPR002168">
    <property type="entry name" value="Lipase_GDXG_HIS_AS"/>
</dbReference>
<dbReference type="Pfam" id="PF07859">
    <property type="entry name" value="Abhydrolase_3"/>
    <property type="match status" value="1"/>
</dbReference>
<dbReference type="PROSITE" id="PS01173">
    <property type="entry name" value="LIPASE_GDXG_HIS"/>
    <property type="match status" value="1"/>
</dbReference>
<organism evidence="5 6">
    <name type="scientific">Actinomadura craniellae</name>
    <dbReference type="NCBI Taxonomy" id="2231787"/>
    <lineage>
        <taxon>Bacteria</taxon>
        <taxon>Bacillati</taxon>
        <taxon>Actinomycetota</taxon>
        <taxon>Actinomycetes</taxon>
        <taxon>Streptosporangiales</taxon>
        <taxon>Thermomonosporaceae</taxon>
        <taxon>Actinomadura</taxon>
    </lineage>
</organism>
<proteinExistence type="inferred from homology"/>
<dbReference type="GO" id="GO:0004806">
    <property type="term" value="F:triacylglycerol lipase activity"/>
    <property type="evidence" value="ECO:0007669"/>
    <property type="project" value="TreeGrafter"/>
</dbReference>
<accession>A0A365HAL8</accession>
<dbReference type="InterPro" id="IPR033140">
    <property type="entry name" value="Lipase_GDXG_put_SER_AS"/>
</dbReference>
<dbReference type="PROSITE" id="PS01174">
    <property type="entry name" value="LIPASE_GDXG_SER"/>
    <property type="match status" value="1"/>
</dbReference>
<sequence>MDQLLPGDPLQSSRQSRVIAQALRLSLWPLLNRAPGPPGSLQAFRATVDAAARLLPVSPGVRIEPLADPRVETGEPPVAGEWVAPAGPVAEGAVLYLHGGGYVMCSPRTHRSITSRLAVESGLPVLVPRYRLAPEHPFPAALNDALAAYRWLLSRGVPAGRIIVAGDSAGGHLAASLTGEICRIGLPAPAGVVLLSPWVDLECELSLGSDARDAYISAHAAQRVARLVIGDADPRDPRLALLHRAWTDMPPFLIQVGGNEVLRPEAERLAKALGDACELQVWPGQMHVFQILDRLLPEARTALREAARFIGSVLHPSAAGAADAA</sequence>
<dbReference type="PANTHER" id="PTHR48081:SF30">
    <property type="entry name" value="ACETYL-HYDROLASE LIPR-RELATED"/>
    <property type="match status" value="1"/>
</dbReference>
<dbReference type="Gene3D" id="3.40.50.1820">
    <property type="entry name" value="alpha/beta hydrolase"/>
    <property type="match status" value="1"/>
</dbReference>
<dbReference type="OrthoDB" id="128186at2"/>
<name>A0A365HAL8_9ACTN</name>
<dbReference type="InterPro" id="IPR050300">
    <property type="entry name" value="GDXG_lipolytic_enzyme"/>
</dbReference>
<keyword evidence="2 5" id="KW-0378">Hydrolase</keyword>
<feature type="active site" evidence="3">
    <location>
        <position position="168"/>
    </location>
</feature>
<evidence type="ECO:0000256" key="3">
    <source>
        <dbReference type="PROSITE-ProRule" id="PRU10038"/>
    </source>
</evidence>